<dbReference type="Pfam" id="PF02449">
    <property type="entry name" value="Glyco_hydro_42"/>
    <property type="match status" value="1"/>
</dbReference>
<evidence type="ECO:0000313" key="12">
    <source>
        <dbReference type="Proteomes" id="UP001595617"/>
    </source>
</evidence>
<dbReference type="SUPFAM" id="SSF51445">
    <property type="entry name" value="(Trans)glycosidases"/>
    <property type="match status" value="1"/>
</dbReference>
<dbReference type="InterPro" id="IPR013738">
    <property type="entry name" value="Beta_galactosidase_Trimer"/>
</dbReference>
<comment type="caution">
    <text evidence="11">The sequence shown here is derived from an EMBL/GenBank/DDBJ whole genome shotgun (WGS) entry which is preliminary data.</text>
</comment>
<organism evidence="11 12">
    <name type="scientific">Saccharospirillum mangrovi</name>
    <dbReference type="NCBI Taxonomy" id="2161747"/>
    <lineage>
        <taxon>Bacteria</taxon>
        <taxon>Pseudomonadati</taxon>
        <taxon>Pseudomonadota</taxon>
        <taxon>Gammaproteobacteria</taxon>
        <taxon>Oceanospirillales</taxon>
        <taxon>Saccharospirillaceae</taxon>
        <taxon>Saccharospirillum</taxon>
    </lineage>
</organism>
<dbReference type="EC" id="3.2.1.23" evidence="3 8"/>
<dbReference type="Gene3D" id="3.40.50.880">
    <property type="match status" value="1"/>
</dbReference>
<keyword evidence="7 8" id="KW-0326">Glycosidase</keyword>
<name>A0ABV7ZTX5_9GAMM</name>
<evidence type="ECO:0000259" key="9">
    <source>
        <dbReference type="Pfam" id="PF02449"/>
    </source>
</evidence>
<dbReference type="InterPro" id="IPR029062">
    <property type="entry name" value="Class_I_gatase-like"/>
</dbReference>
<dbReference type="SUPFAM" id="SSF51011">
    <property type="entry name" value="Glycosyl hydrolase domain"/>
    <property type="match status" value="1"/>
</dbReference>
<dbReference type="InterPro" id="IPR003476">
    <property type="entry name" value="Glyco_hydro_42"/>
</dbReference>
<evidence type="ECO:0000313" key="11">
    <source>
        <dbReference type="EMBL" id="MFC3852008.1"/>
    </source>
</evidence>
<feature type="domain" description="Glycoside hydrolase family 42 N-terminal" evidence="9">
    <location>
        <begin position="6"/>
        <end position="390"/>
    </location>
</feature>
<keyword evidence="6" id="KW-0862">Zinc</keyword>
<dbReference type="EMBL" id="JBHRYR010000002">
    <property type="protein sequence ID" value="MFC3852008.1"/>
    <property type="molecule type" value="Genomic_DNA"/>
</dbReference>
<dbReference type="PIRSF" id="PIRSF001084">
    <property type="entry name" value="B-galactosidase"/>
    <property type="match status" value="1"/>
</dbReference>
<dbReference type="Gene3D" id="3.20.20.80">
    <property type="entry name" value="Glycosidases"/>
    <property type="match status" value="1"/>
</dbReference>
<evidence type="ECO:0000256" key="8">
    <source>
        <dbReference type="PIRNR" id="PIRNR001084"/>
    </source>
</evidence>
<dbReference type="RefSeq" id="WP_380693654.1">
    <property type="nucleotide sequence ID" value="NZ_JBHRYR010000002.1"/>
</dbReference>
<proteinExistence type="inferred from homology"/>
<evidence type="ECO:0000256" key="1">
    <source>
        <dbReference type="ARBA" id="ARBA00001412"/>
    </source>
</evidence>
<evidence type="ECO:0000256" key="4">
    <source>
        <dbReference type="ARBA" id="ARBA00022723"/>
    </source>
</evidence>
<evidence type="ECO:0000256" key="3">
    <source>
        <dbReference type="ARBA" id="ARBA00012756"/>
    </source>
</evidence>
<dbReference type="Pfam" id="PF08532">
    <property type="entry name" value="Glyco_hydro_42M"/>
    <property type="match status" value="1"/>
</dbReference>
<dbReference type="PANTHER" id="PTHR36447:SF2">
    <property type="entry name" value="BETA-GALACTOSIDASE YESZ"/>
    <property type="match status" value="1"/>
</dbReference>
<keyword evidence="12" id="KW-1185">Reference proteome</keyword>
<evidence type="ECO:0000256" key="2">
    <source>
        <dbReference type="ARBA" id="ARBA00005940"/>
    </source>
</evidence>
<comment type="catalytic activity">
    <reaction evidence="1 8">
        <text>Hydrolysis of terminal non-reducing beta-D-galactose residues in beta-D-galactosides.</text>
        <dbReference type="EC" id="3.2.1.23"/>
    </reaction>
</comment>
<evidence type="ECO:0000256" key="6">
    <source>
        <dbReference type="ARBA" id="ARBA00022833"/>
    </source>
</evidence>
<dbReference type="SUPFAM" id="SSF52317">
    <property type="entry name" value="Class I glutamine amidotransferase-like"/>
    <property type="match status" value="1"/>
</dbReference>
<keyword evidence="4" id="KW-0479">Metal-binding</keyword>
<comment type="similarity">
    <text evidence="2 8">Belongs to the glycosyl hydrolase 42 family.</text>
</comment>
<dbReference type="Gene3D" id="2.60.40.1180">
    <property type="entry name" value="Golgi alpha-mannosidase II"/>
    <property type="match status" value="1"/>
</dbReference>
<evidence type="ECO:0000256" key="7">
    <source>
        <dbReference type="ARBA" id="ARBA00023295"/>
    </source>
</evidence>
<feature type="domain" description="Beta-galactosidase trimerisation" evidence="10">
    <location>
        <begin position="402"/>
        <end position="594"/>
    </location>
</feature>
<dbReference type="Proteomes" id="UP001595617">
    <property type="component" value="Unassembled WGS sequence"/>
</dbReference>
<keyword evidence="5 8" id="KW-0378">Hydrolase</keyword>
<protein>
    <recommendedName>
        <fullName evidence="3 8">Beta-galactosidase</fullName>
        <shortName evidence="8">Beta-gal</shortName>
        <ecNumber evidence="3 8">3.2.1.23</ecNumber>
    </recommendedName>
</protein>
<dbReference type="CDD" id="cd03143">
    <property type="entry name" value="A4_beta-galactosidase_middle_domain"/>
    <property type="match status" value="1"/>
</dbReference>
<evidence type="ECO:0000259" key="10">
    <source>
        <dbReference type="Pfam" id="PF08532"/>
    </source>
</evidence>
<dbReference type="InterPro" id="IPR017853">
    <property type="entry name" value="GH"/>
</dbReference>
<dbReference type="InterPro" id="IPR013529">
    <property type="entry name" value="Glyco_hydro_42_N"/>
</dbReference>
<reference evidence="12" key="1">
    <citation type="journal article" date="2019" name="Int. J. Syst. Evol. Microbiol.">
        <title>The Global Catalogue of Microorganisms (GCM) 10K type strain sequencing project: providing services to taxonomists for standard genome sequencing and annotation.</title>
        <authorList>
            <consortium name="The Broad Institute Genomics Platform"/>
            <consortium name="The Broad Institute Genome Sequencing Center for Infectious Disease"/>
            <person name="Wu L."/>
            <person name="Ma J."/>
        </authorList>
    </citation>
    <scope>NUCLEOTIDE SEQUENCE [LARGE SCALE GENOMIC DNA]</scope>
    <source>
        <strain evidence="12">IBRC 10765</strain>
    </source>
</reference>
<sequence length="651" mass="74197">MQLGTCYYPEHWPEAQWEDDARRMAELGLTYVRVGEFAWSRIEPEPGVFTWEWLDRALDVLHAQGLRVVMGTPTATPPKWLIDRHPDILAVDENNQPRRFGSRRHYCFSSTVYREETRRIVTAMAERYGQHPAVAVWQTDNEFGCHNTILSFSACARKRFQGWLEKRYGTVKALNEAWGNVFWSMEYRSFAEIDPPMQAVTETNPSHRLDFRRFSSDMVVEYNRIHLDILRRLSPGRDIHHNYMGCFTEFDHYPVGDDLDIATWDSYPLGFLDQSRYSPEVKRYYLRTGHPDFAGFHHDLYRRVGKGRMWVQEQQPGPVNWAGHNPAPKPGMVRLWTWEGFAHGAEAMNYFRWRQAPFAQEQMHAGLDLPNATPAPVQTEVRQVADEIARLQANGLPRTQQADVALVFDYHAQWVFEAQPQGRNFLYFDTVLEYYTALRELGVSVDIIAPQDSIKGYRAVVMVAQAHVPEALAGELTQEQTPVFIGPRSGSKTVSLCTPENLAPGPLQALLPLQVIQVESLPDGVVEPVLLEGDAAGSVVRWRERVVTELTPLLHFDNGDGALFRHGNAQYLAACVDGDTLRNLLQGFLGQADIDTTVLHKGLRLRRLGNWLFAFNYGQDKVQFAPQGQCLLGSEEILPADLAVWQMDSEA</sequence>
<accession>A0ABV7ZTX5</accession>
<dbReference type="PANTHER" id="PTHR36447">
    <property type="entry name" value="BETA-GALACTOSIDASE GANA"/>
    <property type="match status" value="1"/>
</dbReference>
<dbReference type="InterPro" id="IPR013780">
    <property type="entry name" value="Glyco_hydro_b"/>
</dbReference>
<gene>
    <name evidence="11" type="ORF">ACFOOG_04090</name>
</gene>
<evidence type="ECO:0000256" key="5">
    <source>
        <dbReference type="ARBA" id="ARBA00022801"/>
    </source>
</evidence>